<evidence type="ECO:0000313" key="3">
    <source>
        <dbReference type="Proteomes" id="UP001165160"/>
    </source>
</evidence>
<dbReference type="Proteomes" id="UP001165160">
    <property type="component" value="Unassembled WGS sequence"/>
</dbReference>
<evidence type="ECO:0000256" key="1">
    <source>
        <dbReference type="SAM" id="MobiDB-lite"/>
    </source>
</evidence>
<protein>
    <submittedName>
        <fullName evidence="2">Uncharacterized protein</fullName>
    </submittedName>
</protein>
<gene>
    <name evidence="2" type="ORF">TrVE_jg366</name>
</gene>
<feature type="region of interest" description="Disordered" evidence="1">
    <location>
        <begin position="166"/>
        <end position="188"/>
    </location>
</feature>
<comment type="caution">
    <text evidence="2">The sequence shown here is derived from an EMBL/GenBank/DDBJ whole genome shotgun (WGS) entry which is preliminary data.</text>
</comment>
<keyword evidence="3" id="KW-1185">Reference proteome</keyword>
<dbReference type="AlphaFoldDB" id="A0A9W7DKR7"/>
<organism evidence="2 3">
    <name type="scientific">Triparma verrucosa</name>
    <dbReference type="NCBI Taxonomy" id="1606542"/>
    <lineage>
        <taxon>Eukaryota</taxon>
        <taxon>Sar</taxon>
        <taxon>Stramenopiles</taxon>
        <taxon>Ochrophyta</taxon>
        <taxon>Bolidophyceae</taxon>
        <taxon>Parmales</taxon>
        <taxon>Triparmaceae</taxon>
        <taxon>Triparma</taxon>
    </lineage>
</organism>
<proteinExistence type="predicted"/>
<accession>A0A9W7DKR7</accession>
<sequence>MKVEILQQVDTLIGFNPVSLLTDSNLLDGVKWNLICKPSGTTFRRPHYHSLQISLESSLTFQFHTLTTSSLYSVTSLTRSEITLTRLAKKVLGLKVPSLPKTLSLKISYLDGDILIFTPLGSSVPYLYSSSPLSRSSSTFTVGTSENLGVSKKTSFGIGEAYVTESEGKDTEWKGGEDDLRRPIKEFK</sequence>
<evidence type="ECO:0000313" key="2">
    <source>
        <dbReference type="EMBL" id="GMH46683.1"/>
    </source>
</evidence>
<reference evidence="3" key="1">
    <citation type="journal article" date="2023" name="Commun. Biol.">
        <title>Genome analysis of Parmales, the sister group of diatoms, reveals the evolutionary specialization of diatoms from phago-mixotrophs to photoautotrophs.</title>
        <authorList>
            <person name="Ban H."/>
            <person name="Sato S."/>
            <person name="Yoshikawa S."/>
            <person name="Yamada K."/>
            <person name="Nakamura Y."/>
            <person name="Ichinomiya M."/>
            <person name="Sato N."/>
            <person name="Blanc-Mathieu R."/>
            <person name="Endo H."/>
            <person name="Kuwata A."/>
            <person name="Ogata H."/>
        </authorList>
    </citation>
    <scope>NUCLEOTIDE SEQUENCE [LARGE SCALE GENOMIC DNA]</scope>
    <source>
        <strain evidence="3">NIES 3699</strain>
    </source>
</reference>
<dbReference type="EMBL" id="BRXX01000551">
    <property type="protein sequence ID" value="GMH46683.1"/>
    <property type="molecule type" value="Genomic_DNA"/>
</dbReference>
<name>A0A9W7DKR7_9STRA</name>